<protein>
    <recommendedName>
        <fullName evidence="1">Sporulation stage II protein D amidase enhancer LytB N-terminal domain-containing protein</fullName>
    </recommendedName>
</protein>
<dbReference type="SUPFAM" id="SSF69318">
    <property type="entry name" value="Integrin alpha N-terminal domain"/>
    <property type="match status" value="1"/>
</dbReference>
<dbReference type="NCBIfam" id="TIGR02669">
    <property type="entry name" value="SpoIID_LytB"/>
    <property type="match status" value="1"/>
</dbReference>
<dbReference type="EMBL" id="BAABGN010000028">
    <property type="protein sequence ID" value="GAA4434145.1"/>
    <property type="molecule type" value="Genomic_DNA"/>
</dbReference>
<sequence length="644" mass="69247">MPVSVFITRGVSGLLVFALTITGLVTVGAPASAAEERYAPPASGVWEVDGRGWGHGIGLSQWGAKGAAEQSRTYREILDFYYPGTTMGPTSNPVLRVGLSAPGLIPTASVEVWNPPGQNLLFLESPGARRDDLGAGWLTVKRSDSEYVVERRRTFDGPVVETVTRAGNQLTITSGDGVVVAKGRRAAEGTWYRGAIRLAASTTAGTFDVVNDVRLEDYLRGVVPRESPASWPIEALKAQAVAARSYVLAEGRRGHNFDTCDTTACQVYGGRATVAWDGRVTWAKESSRTSRAIGETAGEVRMYGGAVAFTQFSSTNGGYSRQGSKPYLVARPDPYTGTATGDTRTRWTDTLAVSTVQAKCPSGGRLLNLVIVRRDGNGELGGRITEARVECTTGSRTLTSTGDLAFGMFSHWWRPVDQPGTFYLNDTWSGTANIEFRHGMPADEVYVGDWDGDGIDTVALRRGHIFSVRNSNTPGPADTTFGYGRPGDTVLVGDWDGDGTDTLAVRRGSFYHIKNSVSAGEADLIVPYGRAGDEVLVGDWDGDGDDTLTVRRGNAYYVKNTIAGGEADQVVHYGRSGDVTLAGDWDGDGNDTFAVRRGHIYHVKNTMSGGEADIVQPYGRPSDEVYVGDWNGDRRDTLGVYRRA</sequence>
<dbReference type="InterPro" id="IPR013693">
    <property type="entry name" value="SpoIID/LytB_N"/>
</dbReference>
<dbReference type="InterPro" id="IPR028994">
    <property type="entry name" value="Integrin_alpha_N"/>
</dbReference>
<proteinExistence type="predicted"/>
<organism evidence="2 3">
    <name type="scientific">Georgenia halophila</name>
    <dbReference type="NCBI Taxonomy" id="620889"/>
    <lineage>
        <taxon>Bacteria</taxon>
        <taxon>Bacillati</taxon>
        <taxon>Actinomycetota</taxon>
        <taxon>Actinomycetes</taxon>
        <taxon>Micrococcales</taxon>
        <taxon>Bogoriellaceae</taxon>
        <taxon>Georgenia</taxon>
    </lineage>
</organism>
<reference evidence="3" key="1">
    <citation type="journal article" date="2019" name="Int. J. Syst. Evol. Microbiol.">
        <title>The Global Catalogue of Microorganisms (GCM) 10K type strain sequencing project: providing services to taxonomists for standard genome sequencing and annotation.</title>
        <authorList>
            <consortium name="The Broad Institute Genomics Platform"/>
            <consortium name="The Broad Institute Genome Sequencing Center for Infectious Disease"/>
            <person name="Wu L."/>
            <person name="Ma J."/>
        </authorList>
    </citation>
    <scope>NUCLEOTIDE SEQUENCE [LARGE SCALE GENOMIC DNA]</scope>
    <source>
        <strain evidence="3">JCM 17810</strain>
    </source>
</reference>
<dbReference type="PANTHER" id="PTHR30032:SF4">
    <property type="entry name" value="AMIDASE ENHANCER"/>
    <property type="match status" value="1"/>
</dbReference>
<gene>
    <name evidence="2" type="ORF">GCM10023169_41380</name>
</gene>
<keyword evidence="3" id="KW-1185">Reference proteome</keyword>
<accession>A0ABP8LS58</accession>
<dbReference type="PANTHER" id="PTHR30032">
    <property type="entry name" value="N-ACETYLMURAMOYL-L-ALANINE AMIDASE-RELATED"/>
    <property type="match status" value="1"/>
</dbReference>
<evidence type="ECO:0000313" key="2">
    <source>
        <dbReference type="EMBL" id="GAA4434145.1"/>
    </source>
</evidence>
<dbReference type="InterPro" id="IPR051922">
    <property type="entry name" value="Bact_Sporulation_Assoc"/>
</dbReference>
<name>A0ABP8LS58_9MICO</name>
<feature type="domain" description="Sporulation stage II protein D amidase enhancer LytB N-terminal" evidence="1">
    <location>
        <begin position="205"/>
        <end position="303"/>
    </location>
</feature>
<evidence type="ECO:0000313" key="3">
    <source>
        <dbReference type="Proteomes" id="UP001500622"/>
    </source>
</evidence>
<dbReference type="InterPro" id="IPR013486">
    <property type="entry name" value="SpoIID/LytB"/>
</dbReference>
<evidence type="ECO:0000259" key="1">
    <source>
        <dbReference type="Pfam" id="PF08486"/>
    </source>
</evidence>
<dbReference type="Pfam" id="PF08486">
    <property type="entry name" value="SpoIID"/>
    <property type="match status" value="1"/>
</dbReference>
<comment type="caution">
    <text evidence="2">The sequence shown here is derived from an EMBL/GenBank/DDBJ whole genome shotgun (WGS) entry which is preliminary data.</text>
</comment>
<dbReference type="Proteomes" id="UP001500622">
    <property type="component" value="Unassembled WGS sequence"/>
</dbReference>